<keyword evidence="2" id="KW-0378">Hydrolase</keyword>
<dbReference type="EMBL" id="MU004289">
    <property type="protein sequence ID" value="KAF2662670.1"/>
    <property type="molecule type" value="Genomic_DNA"/>
</dbReference>
<feature type="domain" description="AB hydrolase-1" evidence="1">
    <location>
        <begin position="45"/>
        <end position="244"/>
    </location>
</feature>
<evidence type="ECO:0000259" key="1">
    <source>
        <dbReference type="Pfam" id="PF12697"/>
    </source>
</evidence>
<name>A0A6A6TS98_9PLEO</name>
<dbReference type="PANTHER" id="PTHR37017:SF13">
    <property type="entry name" value="AB HYDROLASE-1 DOMAIN-CONTAINING PROTEIN"/>
    <property type="match status" value="1"/>
</dbReference>
<dbReference type="Pfam" id="PF12697">
    <property type="entry name" value="Abhydrolase_6"/>
    <property type="match status" value="1"/>
</dbReference>
<dbReference type="InterPro" id="IPR052897">
    <property type="entry name" value="Sec-Metab_Biosynth_Hydrolase"/>
</dbReference>
<dbReference type="GO" id="GO:0016787">
    <property type="term" value="F:hydrolase activity"/>
    <property type="evidence" value="ECO:0007669"/>
    <property type="project" value="UniProtKB-KW"/>
</dbReference>
<dbReference type="Proteomes" id="UP000799324">
    <property type="component" value="Unassembled WGS sequence"/>
</dbReference>
<reference evidence="2" key="1">
    <citation type="journal article" date="2020" name="Stud. Mycol.">
        <title>101 Dothideomycetes genomes: a test case for predicting lifestyles and emergence of pathogens.</title>
        <authorList>
            <person name="Haridas S."/>
            <person name="Albert R."/>
            <person name="Binder M."/>
            <person name="Bloem J."/>
            <person name="Labutti K."/>
            <person name="Salamov A."/>
            <person name="Andreopoulos B."/>
            <person name="Baker S."/>
            <person name="Barry K."/>
            <person name="Bills G."/>
            <person name="Bluhm B."/>
            <person name="Cannon C."/>
            <person name="Castanera R."/>
            <person name="Culley D."/>
            <person name="Daum C."/>
            <person name="Ezra D."/>
            <person name="Gonzalez J."/>
            <person name="Henrissat B."/>
            <person name="Kuo A."/>
            <person name="Liang C."/>
            <person name="Lipzen A."/>
            <person name="Lutzoni F."/>
            <person name="Magnuson J."/>
            <person name="Mondo S."/>
            <person name="Nolan M."/>
            <person name="Ohm R."/>
            <person name="Pangilinan J."/>
            <person name="Park H.-J."/>
            <person name="Ramirez L."/>
            <person name="Alfaro M."/>
            <person name="Sun H."/>
            <person name="Tritt A."/>
            <person name="Yoshinaga Y."/>
            <person name="Zwiers L.-H."/>
            <person name="Turgeon B."/>
            <person name="Goodwin S."/>
            <person name="Spatafora J."/>
            <person name="Crous P."/>
            <person name="Grigoriev I."/>
        </authorList>
    </citation>
    <scope>NUCLEOTIDE SEQUENCE</scope>
    <source>
        <strain evidence="2">CBS 122681</strain>
    </source>
</reference>
<gene>
    <name evidence="2" type="ORF">K491DRAFT_753215</name>
</gene>
<dbReference type="OrthoDB" id="1263307at2759"/>
<dbReference type="SUPFAM" id="SSF53474">
    <property type="entry name" value="alpha/beta-Hydrolases"/>
    <property type="match status" value="1"/>
</dbReference>
<keyword evidence="3" id="KW-1185">Reference proteome</keyword>
<dbReference type="Gene3D" id="3.40.50.1820">
    <property type="entry name" value="alpha/beta hydrolase"/>
    <property type="match status" value="1"/>
</dbReference>
<proteinExistence type="predicted"/>
<evidence type="ECO:0000313" key="2">
    <source>
        <dbReference type="EMBL" id="KAF2662670.1"/>
    </source>
</evidence>
<dbReference type="PANTHER" id="PTHR37017">
    <property type="entry name" value="AB HYDROLASE-1 DOMAIN-CONTAINING PROTEIN-RELATED"/>
    <property type="match status" value="1"/>
</dbReference>
<protein>
    <submittedName>
        <fullName evidence="2">Alpha/beta-hydrolase</fullName>
    </submittedName>
</protein>
<dbReference type="InterPro" id="IPR000073">
    <property type="entry name" value="AB_hydrolase_1"/>
</dbReference>
<evidence type="ECO:0000313" key="3">
    <source>
        <dbReference type="Proteomes" id="UP000799324"/>
    </source>
</evidence>
<accession>A0A6A6TS98</accession>
<organism evidence="2 3">
    <name type="scientific">Lophiostoma macrostomum CBS 122681</name>
    <dbReference type="NCBI Taxonomy" id="1314788"/>
    <lineage>
        <taxon>Eukaryota</taxon>
        <taxon>Fungi</taxon>
        <taxon>Dikarya</taxon>
        <taxon>Ascomycota</taxon>
        <taxon>Pezizomycotina</taxon>
        <taxon>Dothideomycetes</taxon>
        <taxon>Pleosporomycetidae</taxon>
        <taxon>Pleosporales</taxon>
        <taxon>Lophiostomataceae</taxon>
        <taxon>Lophiostoma</taxon>
    </lineage>
</organism>
<sequence>MSKPTILFVTGSFASPNFYDNIVKLVTDKGYEIQVVQLRTVNKKPGALPTMYDDASYIAALATELADQGKDVVLMSHSYGGTPATQAMEGLSKSARAKEGKKGGVVRLAYMTAVVPAEGVAAGGHLTDPDVPPTTGAMVPDADGWLIQPNPDLIADMVFNHLSHDEGLAAARKFSQHSSVSFANELTYPGYKDVPVSYLFCEEDECVSPKIQQKGIDAIEAASGSKVDVKKIPSDHCPSYTHPELALEWIISVADKAGEE</sequence>
<dbReference type="AlphaFoldDB" id="A0A6A6TS98"/>
<dbReference type="InterPro" id="IPR029058">
    <property type="entry name" value="AB_hydrolase_fold"/>
</dbReference>